<dbReference type="Proteomes" id="UP000184339">
    <property type="component" value="Unassembled WGS sequence"/>
</dbReference>
<dbReference type="PANTHER" id="PTHR30620:SF16">
    <property type="entry name" value="LYSOSOMAL BETA GLUCOSIDASE"/>
    <property type="match status" value="1"/>
</dbReference>
<evidence type="ECO:0000256" key="6">
    <source>
        <dbReference type="ARBA" id="ARBA00023295"/>
    </source>
</evidence>
<comment type="catalytic activity">
    <reaction evidence="1">
        <text>Hydrolysis of terminal, non-reducing beta-D-glucosyl residues with release of beta-D-glucose.</text>
        <dbReference type="EC" id="3.2.1.21"/>
    </reaction>
</comment>
<dbReference type="RefSeq" id="WP_072785775.1">
    <property type="nucleotide sequence ID" value="NZ_FRCX01000006.1"/>
</dbReference>
<evidence type="ECO:0000256" key="8">
    <source>
        <dbReference type="ARBA" id="ARBA00032194"/>
    </source>
</evidence>
<protein>
    <recommendedName>
        <fullName evidence="3">beta-glucosidase</fullName>
        <ecNumber evidence="3">3.2.1.21</ecNumber>
    </recommendedName>
    <alternativeName>
        <fullName evidence="9">Beta-D-glucoside glucohydrolase</fullName>
    </alternativeName>
    <alternativeName>
        <fullName evidence="7">Cellobiase</fullName>
    </alternativeName>
    <alternativeName>
        <fullName evidence="8">Gentiobiase</fullName>
    </alternativeName>
</protein>
<dbReference type="InterPro" id="IPR051915">
    <property type="entry name" value="Cellulose_Degrad_GH3"/>
</dbReference>
<keyword evidence="6" id="KW-0326">Glycosidase</keyword>
<dbReference type="InterPro" id="IPR036962">
    <property type="entry name" value="Glyco_hydro_3_N_sf"/>
</dbReference>
<dbReference type="GO" id="GO:0009251">
    <property type="term" value="P:glucan catabolic process"/>
    <property type="evidence" value="ECO:0007669"/>
    <property type="project" value="TreeGrafter"/>
</dbReference>
<organism evidence="12 13">
    <name type="scientific">Duganella sacchari</name>
    <dbReference type="NCBI Taxonomy" id="551987"/>
    <lineage>
        <taxon>Bacteria</taxon>
        <taxon>Pseudomonadati</taxon>
        <taxon>Pseudomonadota</taxon>
        <taxon>Betaproteobacteria</taxon>
        <taxon>Burkholderiales</taxon>
        <taxon>Oxalobacteraceae</taxon>
        <taxon>Telluria group</taxon>
        <taxon>Duganella</taxon>
    </lineage>
</organism>
<dbReference type="EC" id="3.2.1.21" evidence="3"/>
<evidence type="ECO:0000256" key="2">
    <source>
        <dbReference type="ARBA" id="ARBA00005336"/>
    </source>
</evidence>
<dbReference type="SUPFAM" id="SSF52279">
    <property type="entry name" value="Beta-D-glucan exohydrolase, C-terminal domain"/>
    <property type="match status" value="1"/>
</dbReference>
<feature type="chain" id="PRO_5012003140" description="beta-glucosidase" evidence="10">
    <location>
        <begin position="28"/>
        <end position="745"/>
    </location>
</feature>
<dbReference type="STRING" id="551987.SAMN05192549_106154"/>
<evidence type="ECO:0000256" key="9">
    <source>
        <dbReference type="ARBA" id="ARBA00032594"/>
    </source>
</evidence>
<sequence>MKNPIIHRTLSLAIGTATLAMGMAAHAQDAQIDRKVAELMKKMTVAEKVGQLHQLSGRQFTGPTSSAYADKLADIRAGKVGSMLNVKGVADTREIQALALQSRLKIPLLFSLDVIHGYQTVFPVPLGESASWDMEAIELSAHIAAKEAAAAGIHWTFAPMVDVARDPRWGRVMEGAGEDTYLGARIAAARVHGFQGKQLGATDSVMATAKHFAAYGAAIAGRDYNAVDMSNQQLFETYLPPFKAAADAGAATFMNSFNTLNGVPATGNAFLQRDILKGAWKYKGFVVSDWGSVREMVPHGYAADLSDAAVKAINAGSDMDMEGYAYSQHLQAAVKACKVKMATLDDAVRRILYKKFELGLFDDPYRYSDAAREKTVLGDVSHRAAALDVAQKSIVLLKNGNQLLPLSREARRIAVIGPLADSQRDLEGGWVVQGERAKVVSILEGMRSHGGKAEISYAQACAPGCTSNEGFADAVAKAAAADVVVLAIGETWDQSGEAKSRSDITLPGQQEALFNALKATGKPVVVVMLAGRPLVFNTIADQADAIVYAWFPGSEGGNAVANVLFGDYNPSAKLPITFPRSVGQIPLSYIQYNTGRPVTDEKNVVYKSAYIDSVNTPRYAFGHGMSYTEFKYSGLTLSSPSMNGAQKVTLSFDLANTGKVEGTEIVQLYLRDMVSSVVRPLKELKGFEKVRLKPGESRRISFTIDRDTLSFFNSQLTWGAEAGDFKLMVGSASDDIRLESTLKLN</sequence>
<evidence type="ECO:0000256" key="10">
    <source>
        <dbReference type="SAM" id="SignalP"/>
    </source>
</evidence>
<dbReference type="InterPro" id="IPR013783">
    <property type="entry name" value="Ig-like_fold"/>
</dbReference>
<dbReference type="PANTHER" id="PTHR30620">
    <property type="entry name" value="PERIPLASMIC BETA-GLUCOSIDASE-RELATED"/>
    <property type="match status" value="1"/>
</dbReference>
<evidence type="ECO:0000256" key="1">
    <source>
        <dbReference type="ARBA" id="ARBA00000448"/>
    </source>
</evidence>
<keyword evidence="13" id="KW-1185">Reference proteome</keyword>
<dbReference type="InterPro" id="IPR017853">
    <property type="entry name" value="GH"/>
</dbReference>
<proteinExistence type="inferred from homology"/>
<evidence type="ECO:0000313" key="13">
    <source>
        <dbReference type="Proteomes" id="UP000184339"/>
    </source>
</evidence>
<dbReference type="GO" id="GO:0008422">
    <property type="term" value="F:beta-glucosidase activity"/>
    <property type="evidence" value="ECO:0007669"/>
    <property type="project" value="UniProtKB-EC"/>
</dbReference>
<evidence type="ECO:0000313" key="12">
    <source>
        <dbReference type="EMBL" id="SHN24967.1"/>
    </source>
</evidence>
<gene>
    <name evidence="12" type="ORF">SAMN05192549_106154</name>
</gene>
<dbReference type="InterPro" id="IPR002772">
    <property type="entry name" value="Glyco_hydro_3_C"/>
</dbReference>
<dbReference type="PRINTS" id="PR00133">
    <property type="entry name" value="GLHYDRLASE3"/>
</dbReference>
<dbReference type="Pfam" id="PF01915">
    <property type="entry name" value="Glyco_hydro_3_C"/>
    <property type="match status" value="1"/>
</dbReference>
<evidence type="ECO:0000256" key="5">
    <source>
        <dbReference type="ARBA" id="ARBA00022801"/>
    </source>
</evidence>
<dbReference type="EMBL" id="FRCX01000006">
    <property type="protein sequence ID" value="SHN24967.1"/>
    <property type="molecule type" value="Genomic_DNA"/>
</dbReference>
<accession>A0A1M7Q3Q6</accession>
<dbReference type="Pfam" id="PF14310">
    <property type="entry name" value="Fn3-like"/>
    <property type="match status" value="1"/>
</dbReference>
<dbReference type="Pfam" id="PF00933">
    <property type="entry name" value="Glyco_hydro_3"/>
    <property type="match status" value="1"/>
</dbReference>
<dbReference type="AlphaFoldDB" id="A0A1M7Q3Q6"/>
<dbReference type="InterPro" id="IPR026891">
    <property type="entry name" value="Fn3-like"/>
</dbReference>
<dbReference type="Gene3D" id="3.40.50.1700">
    <property type="entry name" value="Glycoside hydrolase family 3 C-terminal domain"/>
    <property type="match status" value="1"/>
</dbReference>
<feature type="signal peptide" evidence="10">
    <location>
        <begin position="1"/>
        <end position="27"/>
    </location>
</feature>
<dbReference type="Gene3D" id="2.60.40.10">
    <property type="entry name" value="Immunoglobulins"/>
    <property type="match status" value="1"/>
</dbReference>
<feature type="domain" description="Fibronectin type III-like" evidence="11">
    <location>
        <begin position="664"/>
        <end position="733"/>
    </location>
</feature>
<dbReference type="OrthoDB" id="8864425at2"/>
<comment type="similarity">
    <text evidence="2">Belongs to the glycosyl hydrolase 3 family.</text>
</comment>
<evidence type="ECO:0000259" key="11">
    <source>
        <dbReference type="SMART" id="SM01217"/>
    </source>
</evidence>
<reference evidence="13" key="1">
    <citation type="submission" date="2016-11" db="EMBL/GenBank/DDBJ databases">
        <authorList>
            <person name="Varghese N."/>
            <person name="Submissions S."/>
        </authorList>
    </citation>
    <scope>NUCLEOTIDE SEQUENCE [LARGE SCALE GENOMIC DNA]</scope>
    <source>
        <strain evidence="13">Sac-22</strain>
    </source>
</reference>
<keyword evidence="4 10" id="KW-0732">Signal</keyword>
<dbReference type="FunFam" id="2.60.40.10:FF:000495">
    <property type="entry name" value="Periplasmic beta-glucosidase"/>
    <property type="match status" value="1"/>
</dbReference>
<evidence type="ECO:0000256" key="4">
    <source>
        <dbReference type="ARBA" id="ARBA00022729"/>
    </source>
</evidence>
<dbReference type="SMART" id="SM01217">
    <property type="entry name" value="Fn3_like"/>
    <property type="match status" value="1"/>
</dbReference>
<evidence type="ECO:0000256" key="7">
    <source>
        <dbReference type="ARBA" id="ARBA00031448"/>
    </source>
</evidence>
<dbReference type="SUPFAM" id="SSF51445">
    <property type="entry name" value="(Trans)glycosidases"/>
    <property type="match status" value="1"/>
</dbReference>
<keyword evidence="5" id="KW-0378">Hydrolase</keyword>
<dbReference type="Gene3D" id="3.20.20.300">
    <property type="entry name" value="Glycoside hydrolase, family 3, N-terminal domain"/>
    <property type="match status" value="1"/>
</dbReference>
<dbReference type="InterPro" id="IPR036881">
    <property type="entry name" value="Glyco_hydro_3_C_sf"/>
</dbReference>
<evidence type="ECO:0000256" key="3">
    <source>
        <dbReference type="ARBA" id="ARBA00012744"/>
    </source>
</evidence>
<dbReference type="FunFam" id="3.20.20.300:FF:000005">
    <property type="entry name" value="Periplasmic beta-glucosidase"/>
    <property type="match status" value="1"/>
</dbReference>
<dbReference type="InterPro" id="IPR001764">
    <property type="entry name" value="Glyco_hydro_3_N"/>
</dbReference>
<name>A0A1M7Q3Q6_9BURK</name>